<gene>
    <name evidence="2" type="ORF">SAMN05421672_1108</name>
</gene>
<dbReference type="RefSeq" id="WP_027591844.1">
    <property type="nucleotide sequence ID" value="NZ_FTMC01000010.1"/>
</dbReference>
<reference evidence="2 3" key="1">
    <citation type="submission" date="2017-01" db="EMBL/GenBank/DDBJ databases">
        <authorList>
            <person name="Mah S.A."/>
            <person name="Swanson W.J."/>
            <person name="Moy G.W."/>
            <person name="Vacquier V.D."/>
        </authorList>
    </citation>
    <scope>NUCLEOTIDE SEQUENCE [LARGE SCALE GENOMIC DNA]</scope>
    <source>
        <strain evidence="2 3">ATCC 29606</strain>
    </source>
</reference>
<accession>A0A1N6VIK5</accession>
<evidence type="ECO:0000313" key="3">
    <source>
        <dbReference type="Proteomes" id="UP000186079"/>
    </source>
</evidence>
<dbReference type="AlphaFoldDB" id="A0A1N6VIK5"/>
<evidence type="ECO:0000313" key="2">
    <source>
        <dbReference type="EMBL" id="SIQ77576.1"/>
    </source>
</evidence>
<proteinExistence type="predicted"/>
<dbReference type="EMBL" id="FTMC01000010">
    <property type="protein sequence ID" value="SIQ77576.1"/>
    <property type="molecule type" value="Genomic_DNA"/>
</dbReference>
<protein>
    <recommendedName>
        <fullName evidence="4">Phosphotransferase system, HPr-related protein</fullName>
    </recommendedName>
</protein>
<feature type="compositionally biased region" description="Basic and acidic residues" evidence="1">
    <location>
        <begin position="89"/>
        <end position="98"/>
    </location>
</feature>
<evidence type="ECO:0000256" key="1">
    <source>
        <dbReference type="SAM" id="MobiDB-lite"/>
    </source>
</evidence>
<evidence type="ECO:0008006" key="4">
    <source>
        <dbReference type="Google" id="ProtNLM"/>
    </source>
</evidence>
<feature type="compositionally biased region" description="Acidic residues" evidence="1">
    <location>
        <begin position="136"/>
        <end position="149"/>
    </location>
</feature>
<feature type="region of interest" description="Disordered" evidence="1">
    <location>
        <begin position="1"/>
        <end position="149"/>
    </location>
</feature>
<feature type="compositionally biased region" description="Acidic residues" evidence="1">
    <location>
        <begin position="109"/>
        <end position="124"/>
    </location>
</feature>
<name>A0A1N6VIK5_9PSED</name>
<dbReference type="Proteomes" id="UP000186079">
    <property type="component" value="Unassembled WGS sequence"/>
</dbReference>
<organism evidence="2 3">
    <name type="scientific">Pseudomonas flexibilis</name>
    <dbReference type="NCBI Taxonomy" id="706570"/>
    <lineage>
        <taxon>Bacteria</taxon>
        <taxon>Pseudomonadati</taxon>
        <taxon>Pseudomonadota</taxon>
        <taxon>Gammaproteobacteria</taxon>
        <taxon>Pseudomonadales</taxon>
        <taxon>Pseudomonadaceae</taxon>
        <taxon>Pseudomonas</taxon>
    </lineage>
</organism>
<feature type="compositionally biased region" description="Basic and acidic residues" evidence="1">
    <location>
        <begin position="42"/>
        <end position="58"/>
    </location>
</feature>
<sequence length="149" mass="16307">MNDKKHPPSGPSEIDTMEDRMGSIEQLDFDDPGPSGRFGEPAPREVLDQLTPEREREAGMTGGESLGPDVHEDGITQDDLSPETLFDESGARSPRERGQGLPADQDLSIVDESEIGEGGGLDEAEMARVMPLDGRPDEEEDEEDEEDER</sequence>